<dbReference type="AlphaFoldDB" id="A0A6A3XH26"/>
<evidence type="ECO:0000313" key="3">
    <source>
        <dbReference type="EMBL" id="KAE9171802.1"/>
    </source>
</evidence>
<sequence>MAERGPLQDSANPSPRPGRRPALTEREVRLLVLKAAEGDRFAAELKTELGLKAFVRTVQRLLQRAVHLGGHQMVYTLPLTAAHKAARMEWAEEHILNPDEKKFNLVAPDGFKYYWRDMRWPAQSFMRRQNGGGSVMVWGAFRAQGKSELAILRGRQNSGHYIYTVSEYMLPFAHSNHGFDFVFQQDNASIHASRVTTSFLQEMEVNTMAWPTRSPDCNLIENVWSVMAARVYAHGHQYRTVGNLEESIMAAWASIEQEYVCKLVESMPRRCLAVIKRKGGLTKN</sequence>
<feature type="domain" description="Tc1-like transposase DDE" evidence="2">
    <location>
        <begin position="99"/>
        <end position="240"/>
    </location>
</feature>
<dbReference type="GO" id="GO:0003676">
    <property type="term" value="F:nucleic acid binding"/>
    <property type="evidence" value="ECO:0007669"/>
    <property type="project" value="InterPro"/>
</dbReference>
<dbReference type="Proteomes" id="UP000476176">
    <property type="component" value="Unassembled WGS sequence"/>
</dbReference>
<dbReference type="EMBL" id="QXGB01001575">
    <property type="protein sequence ID" value="KAE9188624.1"/>
    <property type="molecule type" value="Genomic_DNA"/>
</dbReference>
<gene>
    <name evidence="5" type="ORF">PF002_g21201</name>
    <name evidence="3" type="ORF">PF004_g27450</name>
    <name evidence="4" type="ORF">PF005_g19982</name>
</gene>
<name>A0A6A3XH26_9STRA</name>
<dbReference type="Pfam" id="PF13358">
    <property type="entry name" value="DDE_3"/>
    <property type="match status" value="1"/>
</dbReference>
<feature type="region of interest" description="Disordered" evidence="1">
    <location>
        <begin position="1"/>
        <end position="23"/>
    </location>
</feature>
<comment type="caution">
    <text evidence="5">The sequence shown here is derived from an EMBL/GenBank/DDBJ whole genome shotgun (WGS) entry which is preliminary data.</text>
</comment>
<evidence type="ECO:0000313" key="6">
    <source>
        <dbReference type="Proteomes" id="UP000433483"/>
    </source>
</evidence>
<keyword evidence="6" id="KW-1185">Reference proteome</keyword>
<accession>A0A6A3XH26</accession>
<dbReference type="EMBL" id="QXGD01001606">
    <property type="protein sequence ID" value="KAE9202574.1"/>
    <property type="molecule type" value="Genomic_DNA"/>
</dbReference>
<reference evidence="6 7" key="1">
    <citation type="submission" date="2018-08" db="EMBL/GenBank/DDBJ databases">
        <title>Genomic investigation of the strawberry pathogen Phytophthora fragariae indicates pathogenicity is determined by transcriptional variation in three key races.</title>
        <authorList>
            <person name="Adams T.M."/>
            <person name="Armitage A.D."/>
            <person name="Sobczyk M.K."/>
            <person name="Bates H.J."/>
            <person name="Dunwell J.M."/>
            <person name="Nellist C.F."/>
            <person name="Harrison R.J."/>
        </authorList>
    </citation>
    <scope>NUCLEOTIDE SEQUENCE [LARGE SCALE GENOMIC DNA]</scope>
    <source>
        <strain evidence="5 7">BC-1</strain>
        <strain evidence="3 8">BC-23</strain>
        <strain evidence="4 6">NOV-27</strain>
    </source>
</reference>
<dbReference type="PANTHER" id="PTHR23022:SF129">
    <property type="entry name" value="TRANSPOSABLE ELEMENT TC3 TRANSPOSASE"/>
    <property type="match status" value="1"/>
</dbReference>
<dbReference type="Proteomes" id="UP000433483">
    <property type="component" value="Unassembled WGS sequence"/>
</dbReference>
<evidence type="ECO:0000313" key="5">
    <source>
        <dbReference type="EMBL" id="KAE9202574.1"/>
    </source>
</evidence>
<dbReference type="InterPro" id="IPR052338">
    <property type="entry name" value="Transposase_5"/>
</dbReference>
<organism evidence="5 7">
    <name type="scientific">Phytophthora fragariae</name>
    <dbReference type="NCBI Taxonomy" id="53985"/>
    <lineage>
        <taxon>Eukaryota</taxon>
        <taxon>Sar</taxon>
        <taxon>Stramenopiles</taxon>
        <taxon>Oomycota</taxon>
        <taxon>Peronosporomycetes</taxon>
        <taxon>Peronosporales</taxon>
        <taxon>Peronosporaceae</taxon>
        <taxon>Phytophthora</taxon>
    </lineage>
</organism>
<dbReference type="EMBL" id="QXGC01003995">
    <property type="protein sequence ID" value="KAE9171802.1"/>
    <property type="molecule type" value="Genomic_DNA"/>
</dbReference>
<dbReference type="OrthoDB" id="118472at2759"/>
<proteinExistence type="predicted"/>
<evidence type="ECO:0000256" key="1">
    <source>
        <dbReference type="SAM" id="MobiDB-lite"/>
    </source>
</evidence>
<dbReference type="InterPro" id="IPR036397">
    <property type="entry name" value="RNaseH_sf"/>
</dbReference>
<dbReference type="PANTHER" id="PTHR23022">
    <property type="entry name" value="TRANSPOSABLE ELEMENT-RELATED"/>
    <property type="match status" value="1"/>
</dbReference>
<dbReference type="InterPro" id="IPR038717">
    <property type="entry name" value="Tc1-like_DDE_dom"/>
</dbReference>
<evidence type="ECO:0000313" key="7">
    <source>
        <dbReference type="Proteomes" id="UP000440367"/>
    </source>
</evidence>
<dbReference type="Gene3D" id="3.30.420.10">
    <property type="entry name" value="Ribonuclease H-like superfamily/Ribonuclease H"/>
    <property type="match status" value="1"/>
</dbReference>
<protein>
    <recommendedName>
        <fullName evidence="2">Tc1-like transposase DDE domain-containing protein</fullName>
    </recommendedName>
</protein>
<evidence type="ECO:0000313" key="8">
    <source>
        <dbReference type="Proteomes" id="UP000476176"/>
    </source>
</evidence>
<evidence type="ECO:0000313" key="4">
    <source>
        <dbReference type="EMBL" id="KAE9188624.1"/>
    </source>
</evidence>
<evidence type="ECO:0000259" key="2">
    <source>
        <dbReference type="Pfam" id="PF13358"/>
    </source>
</evidence>
<dbReference type="Proteomes" id="UP000440367">
    <property type="component" value="Unassembled WGS sequence"/>
</dbReference>